<sequence length="56" mass="6131">MSFGIYAFGYLFIIIGLLYLAHLMHIPQTYIVAGGIILVGMGIVTAVQSTRQKDKS</sequence>
<name>A0A4Q0SZL9_9BACT</name>
<reference evidence="3" key="2">
    <citation type="submission" date="2019-02" db="EMBL/GenBank/DDBJ databases">
        <title>Granulicella sibirica sp. nov., a psychrotolerant acidobacterium isolated from an organic soil layer in forested tundra, West Siberia.</title>
        <authorList>
            <person name="Oshkin I.Y."/>
            <person name="Kulichevskaya I.S."/>
            <person name="Rijpstra W.I.C."/>
            <person name="Sinninghe Damste J.S."/>
            <person name="Rakitin A.L."/>
            <person name="Ravin N.V."/>
            <person name="Dedysh S.N."/>
        </authorList>
    </citation>
    <scope>NUCLEOTIDE SEQUENCE [LARGE SCALE GENOMIC DNA]</scope>
    <source>
        <strain evidence="3">AF10</strain>
    </source>
</reference>
<keyword evidence="1" id="KW-1133">Transmembrane helix</keyword>
<organism evidence="2 3">
    <name type="scientific">Granulicella sibirica</name>
    <dbReference type="NCBI Taxonomy" id="2479048"/>
    <lineage>
        <taxon>Bacteria</taxon>
        <taxon>Pseudomonadati</taxon>
        <taxon>Acidobacteriota</taxon>
        <taxon>Terriglobia</taxon>
        <taxon>Terriglobales</taxon>
        <taxon>Acidobacteriaceae</taxon>
        <taxon>Granulicella</taxon>
    </lineage>
</organism>
<comment type="caution">
    <text evidence="2">The sequence shown here is derived from an EMBL/GenBank/DDBJ whole genome shotgun (WGS) entry which is preliminary data.</text>
</comment>
<dbReference type="EMBL" id="RDSM01000001">
    <property type="protein sequence ID" value="RXH56763.1"/>
    <property type="molecule type" value="Genomic_DNA"/>
</dbReference>
<accession>A0A4Q0SZL9</accession>
<dbReference type="AlphaFoldDB" id="A0A4Q0SZL9"/>
<gene>
    <name evidence="2" type="ORF">GRAN_0073</name>
</gene>
<dbReference type="Proteomes" id="UP000289437">
    <property type="component" value="Unassembled WGS sequence"/>
</dbReference>
<keyword evidence="3" id="KW-1185">Reference proteome</keyword>
<evidence type="ECO:0000313" key="2">
    <source>
        <dbReference type="EMBL" id="RXH56763.1"/>
    </source>
</evidence>
<dbReference type="RefSeq" id="WP_192897960.1">
    <property type="nucleotide sequence ID" value="NZ_RDSM01000001.1"/>
</dbReference>
<feature type="transmembrane region" description="Helical" evidence="1">
    <location>
        <begin position="7"/>
        <end position="24"/>
    </location>
</feature>
<evidence type="ECO:0000256" key="1">
    <source>
        <dbReference type="SAM" id="Phobius"/>
    </source>
</evidence>
<reference evidence="2 3" key="1">
    <citation type="submission" date="2018-11" db="EMBL/GenBank/DDBJ databases">
        <authorList>
            <person name="Mardanov A.V."/>
            <person name="Ravin N.V."/>
            <person name="Dedysh S.N."/>
        </authorList>
    </citation>
    <scope>NUCLEOTIDE SEQUENCE [LARGE SCALE GENOMIC DNA]</scope>
    <source>
        <strain evidence="2 3">AF10</strain>
    </source>
</reference>
<feature type="transmembrane region" description="Helical" evidence="1">
    <location>
        <begin position="30"/>
        <end position="47"/>
    </location>
</feature>
<protein>
    <submittedName>
        <fullName evidence="2">Uncharacterized protein</fullName>
    </submittedName>
</protein>
<keyword evidence="1" id="KW-0472">Membrane</keyword>
<proteinExistence type="predicted"/>
<evidence type="ECO:0000313" key="3">
    <source>
        <dbReference type="Proteomes" id="UP000289437"/>
    </source>
</evidence>
<keyword evidence="1" id="KW-0812">Transmembrane</keyword>